<evidence type="ECO:0000313" key="2">
    <source>
        <dbReference type="EMBL" id="KAJ8657791.1"/>
    </source>
</evidence>
<feature type="compositionally biased region" description="Low complexity" evidence="1">
    <location>
        <begin position="556"/>
        <end position="586"/>
    </location>
</feature>
<feature type="region of interest" description="Disordered" evidence="1">
    <location>
        <begin position="377"/>
        <end position="461"/>
    </location>
</feature>
<feature type="compositionally biased region" description="Polar residues" evidence="1">
    <location>
        <begin position="394"/>
        <end position="413"/>
    </location>
</feature>
<reference evidence="2 3" key="1">
    <citation type="submission" date="2023-03" db="EMBL/GenBank/DDBJ databases">
        <title>Genome sequence of Lichtheimia ornata CBS 291.66.</title>
        <authorList>
            <person name="Mohabir J.T."/>
            <person name="Shea T.P."/>
            <person name="Kurbessoian T."/>
            <person name="Berby B."/>
            <person name="Fontaine J."/>
            <person name="Livny J."/>
            <person name="Gnirke A."/>
            <person name="Stajich J.E."/>
            <person name="Cuomo C.A."/>
        </authorList>
    </citation>
    <scope>NUCLEOTIDE SEQUENCE [LARGE SCALE GENOMIC DNA]</scope>
    <source>
        <strain evidence="2">CBS 291.66</strain>
    </source>
</reference>
<evidence type="ECO:0000313" key="3">
    <source>
        <dbReference type="Proteomes" id="UP001234581"/>
    </source>
</evidence>
<dbReference type="RefSeq" id="XP_058342704.1">
    <property type="nucleotide sequence ID" value="XM_058486633.1"/>
</dbReference>
<comment type="caution">
    <text evidence="2">The sequence shown here is derived from an EMBL/GenBank/DDBJ whole genome shotgun (WGS) entry which is preliminary data.</text>
</comment>
<evidence type="ECO:0000256" key="1">
    <source>
        <dbReference type="SAM" id="MobiDB-lite"/>
    </source>
</evidence>
<dbReference type="GeneID" id="83214017"/>
<sequence>MSIESSTTATIYEQQQPSASRVVEDPALVVDWSVAIQQANLHRVQRLLRSHPDLLWTPLTAWDPERDASHVISQLKTVQHLGSSLDNLCAIHYALLQYNEPVPGEKSTLAQLQTGNLLWFLIESATKQDLENQPWGNCNNRTLHLVSFLGHQQVARRLLDDKSVSTEIPNDLGFFARDVALSDDLFHLLSPINMMDDDKRRGGLARKHQHSSNDRFNQLRQLAETTPSAHKNINSTRQAEGRYFRSGHVAESKRKVLSEEEAELEKQRLRRQQEVAMLAKRSAVKNNPLFKRFEQQQQKQHKRPITNNTTVALSKSGSATEIASDNNNSNSANNPTTNDEESTAADVDVEEPKKKRNSKVISALRNKSIVSSSVFLQTEPERASSPAPAPRSPQLTPSVEDSSPKPTTIPSKQHSSKDNSTTTTAAATTKDADNVTQVKELSEEEATRMDRRRLSGSQKSQWALGMNSWASIMERSHLDTLSSDDDNVSEGEQWFDSKEFEADEIRNEVKQPPLHQNEPTQQPLTQQPHLHQNEPTHQPPIDNIESTPASNFDTTPSSSPSSSSLSSPILESYPTSSSSISPASTITTPPVQVAMERSPDNVHDDVSYGSISVSTTSRYVRRLSQAQNPALLEMQHRQEQQPCILDDDTKQSKFKIKRVPVKVPSSVSKLSSSTTKQHDPPTIRRSQSALQSLGSTVPASISLSKHSYQPKASRHGKLYLRINAATDMLLPLPNEPTYVRCVVSDDRYEYMSRYALLGQHIPFEYECIIDTNDDPDMIITISLHVRPDHHLRSKLPLTRLFSTNKKHHHHDKGGSLSSYICHDDGSIGRSRFALSHMLHGCYMCSYSTRFDCFNAWTQQRQKHRSKEEGDVLKVIGSLEIEMLYLPLNDPSMSVPRNLRDCDMAIKIQQWNETCWNTENLTSSRTSKMPDTTGNGLMKNLQPTRSPSLF</sequence>
<feature type="region of interest" description="Disordered" evidence="1">
    <location>
        <begin position="665"/>
        <end position="685"/>
    </location>
</feature>
<feature type="region of interest" description="Disordered" evidence="1">
    <location>
        <begin position="511"/>
        <end position="586"/>
    </location>
</feature>
<feature type="compositionally biased region" description="Acidic residues" evidence="1">
    <location>
        <begin position="338"/>
        <end position="349"/>
    </location>
</feature>
<dbReference type="EMBL" id="JARTCD010000029">
    <property type="protein sequence ID" value="KAJ8657791.1"/>
    <property type="molecule type" value="Genomic_DNA"/>
</dbReference>
<protein>
    <submittedName>
        <fullName evidence="2">Uncharacterized protein</fullName>
    </submittedName>
</protein>
<keyword evidence="3" id="KW-1185">Reference proteome</keyword>
<feature type="region of interest" description="Disordered" evidence="1">
    <location>
        <begin position="316"/>
        <end position="360"/>
    </location>
</feature>
<organism evidence="2 3">
    <name type="scientific">Lichtheimia ornata</name>
    <dbReference type="NCBI Taxonomy" id="688661"/>
    <lineage>
        <taxon>Eukaryota</taxon>
        <taxon>Fungi</taxon>
        <taxon>Fungi incertae sedis</taxon>
        <taxon>Mucoromycota</taxon>
        <taxon>Mucoromycotina</taxon>
        <taxon>Mucoromycetes</taxon>
        <taxon>Mucorales</taxon>
        <taxon>Lichtheimiaceae</taxon>
        <taxon>Lichtheimia</taxon>
    </lineage>
</organism>
<name>A0AAD7V541_9FUNG</name>
<proteinExistence type="predicted"/>
<accession>A0AAD7V541</accession>
<dbReference type="AlphaFoldDB" id="A0AAD7V541"/>
<feature type="compositionally biased region" description="Low complexity" evidence="1">
    <location>
        <begin position="323"/>
        <end position="337"/>
    </location>
</feature>
<feature type="compositionally biased region" description="Polar residues" evidence="1">
    <location>
        <begin position="544"/>
        <end position="555"/>
    </location>
</feature>
<feature type="region of interest" description="Disordered" evidence="1">
    <location>
        <begin position="921"/>
        <end position="949"/>
    </location>
</feature>
<gene>
    <name evidence="2" type="ORF">O0I10_006606</name>
</gene>
<feature type="compositionally biased region" description="Low complexity" evidence="1">
    <location>
        <begin position="519"/>
        <end position="530"/>
    </location>
</feature>
<dbReference type="Proteomes" id="UP001234581">
    <property type="component" value="Unassembled WGS sequence"/>
</dbReference>